<dbReference type="STRING" id="111015.AXF14_00625"/>
<dbReference type="EMBL" id="CP014228">
    <property type="protein sequence ID" value="AMD86380.1"/>
    <property type="molecule type" value="Genomic_DNA"/>
</dbReference>
<evidence type="ECO:0000259" key="1">
    <source>
        <dbReference type="Pfam" id="PF24878"/>
    </source>
</evidence>
<keyword evidence="3" id="KW-1185">Reference proteome</keyword>
<accession>A0A0X8JCI6</accession>
<protein>
    <recommendedName>
        <fullName evidence="1">Putative mannosyltransferase YkcA/B-like C-terminal domain-containing protein</fullName>
    </recommendedName>
</protein>
<feature type="domain" description="Putative mannosyltransferase YkcA/B-like C-terminal" evidence="1">
    <location>
        <begin position="15"/>
        <end position="106"/>
    </location>
</feature>
<dbReference type="AlphaFoldDB" id="A0A0X8JCI6"/>
<organism evidence="2 3">
    <name type="scientific">Actinomyces radicidentis</name>
    <dbReference type="NCBI Taxonomy" id="111015"/>
    <lineage>
        <taxon>Bacteria</taxon>
        <taxon>Bacillati</taxon>
        <taxon>Actinomycetota</taxon>
        <taxon>Actinomycetes</taxon>
        <taxon>Actinomycetales</taxon>
        <taxon>Actinomycetaceae</taxon>
        <taxon>Actinomyces</taxon>
    </lineage>
</organism>
<dbReference type="Proteomes" id="UP000065220">
    <property type="component" value="Chromosome"/>
</dbReference>
<evidence type="ECO:0000313" key="2">
    <source>
        <dbReference type="EMBL" id="AMD86380.1"/>
    </source>
</evidence>
<reference evidence="3" key="1">
    <citation type="submission" date="2016-02" db="EMBL/GenBank/DDBJ databases">
        <authorList>
            <person name="Holder M.E."/>
            <person name="Ajami N.J."/>
            <person name="Petrosino J.F."/>
        </authorList>
    </citation>
    <scope>NUCLEOTIDE SEQUENCE [LARGE SCALE GENOMIC DNA]</scope>
    <source>
        <strain evidence="3">CCUG 36733</strain>
    </source>
</reference>
<dbReference type="KEGG" id="ard:AXF14_00625"/>
<name>A0A0X8JCI6_ACTRD</name>
<dbReference type="InterPro" id="IPR056785">
    <property type="entry name" value="YkcA/B-like_C"/>
</dbReference>
<evidence type="ECO:0000313" key="3">
    <source>
        <dbReference type="Proteomes" id="UP000065220"/>
    </source>
</evidence>
<gene>
    <name evidence="2" type="ORF">AXF14_00625</name>
</gene>
<dbReference type="Pfam" id="PF24878">
    <property type="entry name" value="YkcB_C"/>
    <property type="match status" value="1"/>
</dbReference>
<sequence length="126" mass="13146">MGAMLGMGNSTSSTLVKMLQEDSSQYRWTAAITASQSAASYELASETSVMPIGGFTGSGSSPTLAQFKTWVEEGEIHYYIVSDAGQGGMGGDQSTASAIQSWVEENFTAQTVDGVTVYDLTSSSSS</sequence>
<proteinExistence type="predicted"/>